<dbReference type="InterPro" id="IPR013078">
    <property type="entry name" value="His_Pase_superF_clade-1"/>
</dbReference>
<dbReference type="eggNOG" id="COG0406">
    <property type="taxonomic scope" value="Bacteria"/>
</dbReference>
<dbReference type="HOGENOM" id="CLU_096461_0_0_12"/>
<dbReference type="EMBL" id="CP003282">
    <property type="protein sequence ID" value="AFG37235.1"/>
    <property type="molecule type" value="Genomic_DNA"/>
</dbReference>
<dbReference type="GO" id="GO:0016791">
    <property type="term" value="F:phosphatase activity"/>
    <property type="evidence" value="ECO:0007669"/>
    <property type="project" value="TreeGrafter"/>
</dbReference>
<proteinExistence type="predicted"/>
<dbReference type="PANTHER" id="PTHR48100:SF44">
    <property type="entry name" value="PHOSPHATASE C1620.13-RELATED"/>
    <property type="match status" value="1"/>
</dbReference>
<dbReference type="Pfam" id="PF00300">
    <property type="entry name" value="His_Phos_1"/>
    <property type="match status" value="1"/>
</dbReference>
<dbReference type="CDD" id="cd07067">
    <property type="entry name" value="HP_PGM_like"/>
    <property type="match status" value="1"/>
</dbReference>
<evidence type="ECO:0000313" key="1">
    <source>
        <dbReference type="EMBL" id="AFG37235.1"/>
    </source>
</evidence>
<dbReference type="OrthoDB" id="9781415at2"/>
<dbReference type="PANTHER" id="PTHR48100">
    <property type="entry name" value="BROAD-SPECIFICITY PHOSPHATASE YOR283W-RELATED"/>
    <property type="match status" value="1"/>
</dbReference>
<dbReference type="Proteomes" id="UP000007383">
    <property type="component" value="Chromosome"/>
</dbReference>
<dbReference type="RefSeq" id="WP_014455224.1">
    <property type="nucleotide sequence ID" value="NC_017098.1"/>
</dbReference>
<gene>
    <name evidence="1" type="ordered locus">Spiaf_1156</name>
</gene>
<reference evidence="2" key="1">
    <citation type="journal article" date="2013" name="Stand. Genomic Sci.">
        <title>Complete genome sequence of the halophilic bacterium Spirochaeta africana type strain (Z-7692(T)) from the alkaline Lake Magadi in the East African Rift.</title>
        <authorList>
            <person name="Liolos K."/>
            <person name="Abt B."/>
            <person name="Scheuner C."/>
            <person name="Teshima H."/>
            <person name="Held B."/>
            <person name="Lapidus A."/>
            <person name="Nolan M."/>
            <person name="Lucas S."/>
            <person name="Deshpande S."/>
            <person name="Cheng J.F."/>
            <person name="Tapia R."/>
            <person name="Goodwin L.A."/>
            <person name="Pitluck S."/>
            <person name="Pagani I."/>
            <person name="Ivanova N."/>
            <person name="Mavromatis K."/>
            <person name="Mikhailova N."/>
            <person name="Huntemann M."/>
            <person name="Pati A."/>
            <person name="Chen A."/>
            <person name="Palaniappan K."/>
            <person name="Land M."/>
            <person name="Rohde M."/>
            <person name="Tindall B.J."/>
            <person name="Detter J.C."/>
            <person name="Goker M."/>
            <person name="Bristow J."/>
            <person name="Eisen J.A."/>
            <person name="Markowitz V."/>
            <person name="Hugenholtz P."/>
            <person name="Woyke T."/>
            <person name="Klenk H.P."/>
            <person name="Kyrpides N.C."/>
        </authorList>
    </citation>
    <scope>NUCLEOTIDE SEQUENCE</scope>
    <source>
        <strain evidence="2">ATCC 700263 / DSM 8902 / Z-7692</strain>
    </source>
</reference>
<dbReference type="InterPro" id="IPR029033">
    <property type="entry name" value="His_PPase_superfam"/>
</dbReference>
<keyword evidence="2" id="KW-1185">Reference proteome</keyword>
<dbReference type="Gene3D" id="3.40.50.1240">
    <property type="entry name" value="Phosphoglycerate mutase-like"/>
    <property type="match status" value="1"/>
</dbReference>
<dbReference type="GO" id="GO:0005829">
    <property type="term" value="C:cytosol"/>
    <property type="evidence" value="ECO:0007669"/>
    <property type="project" value="TreeGrafter"/>
</dbReference>
<dbReference type="SUPFAM" id="SSF53254">
    <property type="entry name" value="Phosphoglycerate mutase-like"/>
    <property type="match status" value="1"/>
</dbReference>
<dbReference type="AlphaFoldDB" id="H9UI92"/>
<dbReference type="InterPro" id="IPR050275">
    <property type="entry name" value="PGM_Phosphatase"/>
</dbReference>
<dbReference type="STRING" id="889378.Spiaf_1156"/>
<accession>H9UI92</accession>
<protein>
    <submittedName>
        <fullName evidence="1">Fructose-2,6-bisphosphatase</fullName>
    </submittedName>
</protein>
<evidence type="ECO:0000313" key="2">
    <source>
        <dbReference type="Proteomes" id="UP000007383"/>
    </source>
</evidence>
<sequence length="238" mass="27075">MHIYCIRHGESTNNCLEGDAEYHLKRSHDPALTPRGTAQAAAAADFLQDHLSERYDNPPVLYSSYMTRALQTAAALSAKLTVPIQAWRDIHERGGCVAYSEKYERYEPHPGLGATDLHATFPMLQSDDHIHISGWNTMRTPESQRQCYMRAKRVLRELIARHNGDTRPVILVSHRIFIGALAAAVVDGSHSQLHRFGSHNAGITHLTAVNGEFFIEYQNRYEFLPRHLRTDIPYMIRM</sequence>
<organism evidence="1 2">
    <name type="scientific">Spirochaeta africana (strain ATCC 700263 / DSM 8902 / Z-7692)</name>
    <dbReference type="NCBI Taxonomy" id="889378"/>
    <lineage>
        <taxon>Bacteria</taxon>
        <taxon>Pseudomonadati</taxon>
        <taxon>Spirochaetota</taxon>
        <taxon>Spirochaetia</taxon>
        <taxon>Spirochaetales</taxon>
        <taxon>Spirochaetaceae</taxon>
        <taxon>Spirochaeta</taxon>
    </lineage>
</organism>
<dbReference type="SMART" id="SM00855">
    <property type="entry name" value="PGAM"/>
    <property type="match status" value="1"/>
</dbReference>
<name>H9UI92_SPIAZ</name>
<dbReference type="PATRIC" id="fig|889378.3.peg.1155"/>
<dbReference type="KEGG" id="sfc:Spiaf_1156"/>